<evidence type="ECO:0000313" key="8">
    <source>
        <dbReference type="EMBL" id="CAL4106237.1"/>
    </source>
</evidence>
<dbReference type="GO" id="GO:0016018">
    <property type="term" value="F:cyclosporin A binding"/>
    <property type="evidence" value="ECO:0007669"/>
    <property type="project" value="TreeGrafter"/>
</dbReference>
<dbReference type="PROSITE" id="PS50072">
    <property type="entry name" value="CSA_PPIASE_2"/>
    <property type="match status" value="1"/>
</dbReference>
<keyword evidence="4" id="KW-0413">Isomerase</keyword>
<dbReference type="Pfam" id="PF00160">
    <property type="entry name" value="Pro_isomerase"/>
    <property type="match status" value="1"/>
</dbReference>
<feature type="transmembrane region" description="Helical" evidence="6">
    <location>
        <begin position="224"/>
        <end position="242"/>
    </location>
</feature>
<dbReference type="Proteomes" id="UP001497623">
    <property type="component" value="Unassembled WGS sequence"/>
</dbReference>
<dbReference type="PRINTS" id="PR00153">
    <property type="entry name" value="CSAPPISMRASE"/>
</dbReference>
<organism evidence="8 9">
    <name type="scientific">Meganyctiphanes norvegica</name>
    <name type="common">Northern krill</name>
    <name type="synonym">Thysanopoda norvegica</name>
    <dbReference type="NCBI Taxonomy" id="48144"/>
    <lineage>
        <taxon>Eukaryota</taxon>
        <taxon>Metazoa</taxon>
        <taxon>Ecdysozoa</taxon>
        <taxon>Arthropoda</taxon>
        <taxon>Crustacea</taxon>
        <taxon>Multicrustacea</taxon>
        <taxon>Malacostraca</taxon>
        <taxon>Eumalacostraca</taxon>
        <taxon>Eucarida</taxon>
        <taxon>Euphausiacea</taxon>
        <taxon>Euphausiidae</taxon>
        <taxon>Meganyctiphanes</taxon>
    </lineage>
</organism>
<keyword evidence="9" id="KW-1185">Reference proteome</keyword>
<dbReference type="GO" id="GO:0006457">
    <property type="term" value="P:protein folding"/>
    <property type="evidence" value="ECO:0007669"/>
    <property type="project" value="InterPro"/>
</dbReference>
<keyword evidence="3" id="KW-0697">Rotamase</keyword>
<evidence type="ECO:0000256" key="5">
    <source>
        <dbReference type="SAM" id="Coils"/>
    </source>
</evidence>
<dbReference type="AlphaFoldDB" id="A0AAV2QXL5"/>
<comment type="caution">
    <text evidence="8">The sequence shown here is derived from an EMBL/GenBank/DDBJ whole genome shotgun (WGS) entry which is preliminary data.</text>
</comment>
<dbReference type="Gene3D" id="2.40.100.10">
    <property type="entry name" value="Cyclophilin-like"/>
    <property type="match status" value="1"/>
</dbReference>
<name>A0AAV2QXL5_MEGNR</name>
<gene>
    <name evidence="8" type="ORF">MNOR_LOCUS18291</name>
</gene>
<evidence type="ECO:0000256" key="1">
    <source>
        <dbReference type="ARBA" id="ARBA00000971"/>
    </source>
</evidence>
<evidence type="ECO:0000256" key="6">
    <source>
        <dbReference type="SAM" id="Phobius"/>
    </source>
</evidence>
<dbReference type="InterPro" id="IPR020892">
    <property type="entry name" value="Cyclophilin-type_PPIase_CS"/>
</dbReference>
<feature type="transmembrane region" description="Helical" evidence="6">
    <location>
        <begin position="12"/>
        <end position="33"/>
    </location>
</feature>
<evidence type="ECO:0000313" key="9">
    <source>
        <dbReference type="Proteomes" id="UP001497623"/>
    </source>
</evidence>
<evidence type="ECO:0000256" key="4">
    <source>
        <dbReference type="ARBA" id="ARBA00023235"/>
    </source>
</evidence>
<accession>A0AAV2QXL5</accession>
<evidence type="ECO:0000256" key="2">
    <source>
        <dbReference type="ARBA" id="ARBA00013194"/>
    </source>
</evidence>
<protein>
    <recommendedName>
        <fullName evidence="2">peptidylprolyl isomerase</fullName>
        <ecNumber evidence="2">5.2.1.8</ecNumber>
    </recommendedName>
</protein>
<dbReference type="PANTHER" id="PTHR11071:SF559">
    <property type="entry name" value="PEPTIDYL-PROLYL CIS-TRANS ISOMERASE"/>
    <property type="match status" value="1"/>
</dbReference>
<dbReference type="EC" id="5.2.1.8" evidence="2"/>
<evidence type="ECO:0000256" key="3">
    <source>
        <dbReference type="ARBA" id="ARBA00023110"/>
    </source>
</evidence>
<keyword evidence="6" id="KW-0472">Membrane</keyword>
<feature type="coiled-coil region" evidence="5">
    <location>
        <begin position="253"/>
        <end position="280"/>
    </location>
</feature>
<dbReference type="GO" id="GO:0005737">
    <property type="term" value="C:cytoplasm"/>
    <property type="evidence" value="ECO:0007669"/>
    <property type="project" value="TreeGrafter"/>
</dbReference>
<dbReference type="EMBL" id="CAXKWB010012997">
    <property type="protein sequence ID" value="CAL4106237.1"/>
    <property type="molecule type" value="Genomic_DNA"/>
</dbReference>
<reference evidence="8 9" key="1">
    <citation type="submission" date="2024-05" db="EMBL/GenBank/DDBJ databases">
        <authorList>
            <person name="Wallberg A."/>
        </authorList>
    </citation>
    <scope>NUCLEOTIDE SEQUENCE [LARGE SCALE GENOMIC DNA]</scope>
</reference>
<dbReference type="GO" id="GO:0003755">
    <property type="term" value="F:peptidyl-prolyl cis-trans isomerase activity"/>
    <property type="evidence" value="ECO:0007669"/>
    <property type="project" value="UniProtKB-KW"/>
</dbReference>
<keyword evidence="5" id="KW-0175">Coiled coil</keyword>
<sequence>MKLPFIGNVPLWKIIVGLISIPTLLIGSFMLLLQNEGGEYKVTHKAYFDIEIAGKPHDRIVLGLFGETVPRTVQNFLTFATTGFDGHKYQGSRFHRIIKNFMVQGGDMINGDGTGSLSIFGPYFPDENFQVKHTAPGYISMANSGPDKNGCQFFITLAAPSWLDNKHVVFGKVIEGEETLEAIEYVECDWDNKPLKPVAIVKSGSLPVGKPFLISNDPYNFKDWAITICPALIAVVVIVLIFERLSNIMDRGINVHEIINQELEEKMAKAEAAAAAAGVVMQEGEVIKGKEEEEQDSVRRRNVE</sequence>
<comment type="catalytic activity">
    <reaction evidence="1">
        <text>[protein]-peptidylproline (omega=180) = [protein]-peptidylproline (omega=0)</text>
        <dbReference type="Rhea" id="RHEA:16237"/>
        <dbReference type="Rhea" id="RHEA-COMP:10747"/>
        <dbReference type="Rhea" id="RHEA-COMP:10748"/>
        <dbReference type="ChEBI" id="CHEBI:83833"/>
        <dbReference type="ChEBI" id="CHEBI:83834"/>
        <dbReference type="EC" id="5.2.1.8"/>
    </reaction>
</comment>
<proteinExistence type="predicted"/>
<dbReference type="FunFam" id="2.40.100.10:FF:000001">
    <property type="entry name" value="Peptidyl-prolyl cis-trans isomerase"/>
    <property type="match status" value="1"/>
</dbReference>
<dbReference type="PANTHER" id="PTHR11071">
    <property type="entry name" value="PEPTIDYL-PROLYL CIS-TRANS ISOMERASE"/>
    <property type="match status" value="1"/>
</dbReference>
<keyword evidence="6" id="KW-1133">Transmembrane helix</keyword>
<evidence type="ECO:0000259" key="7">
    <source>
        <dbReference type="PROSITE" id="PS50072"/>
    </source>
</evidence>
<dbReference type="PROSITE" id="PS00170">
    <property type="entry name" value="CSA_PPIASE_1"/>
    <property type="match status" value="1"/>
</dbReference>
<feature type="domain" description="PPIase cyclophilin-type" evidence="7">
    <location>
        <begin position="47"/>
        <end position="205"/>
    </location>
</feature>
<keyword evidence="6" id="KW-0812">Transmembrane</keyword>
<dbReference type="SUPFAM" id="SSF50891">
    <property type="entry name" value="Cyclophilin-like"/>
    <property type="match status" value="1"/>
</dbReference>
<dbReference type="InterPro" id="IPR029000">
    <property type="entry name" value="Cyclophilin-like_dom_sf"/>
</dbReference>
<dbReference type="InterPro" id="IPR002130">
    <property type="entry name" value="Cyclophilin-type_PPIase_dom"/>
</dbReference>